<dbReference type="KEGG" id="rde:RD1_1292"/>
<keyword evidence="1" id="KW-0285">Flavoprotein</keyword>
<dbReference type="Proteomes" id="UP000007029">
    <property type="component" value="Chromosome"/>
</dbReference>
<dbReference type="GO" id="GO:0008720">
    <property type="term" value="F:D-lactate dehydrogenase (NAD+) activity"/>
    <property type="evidence" value="ECO:0007669"/>
    <property type="project" value="TreeGrafter"/>
</dbReference>
<dbReference type="AlphaFoldDB" id="Q16AQ6"/>
<dbReference type="Gene3D" id="3.30.465.10">
    <property type="match status" value="1"/>
</dbReference>
<dbReference type="PANTHER" id="PTHR11748">
    <property type="entry name" value="D-LACTATE DEHYDROGENASE"/>
    <property type="match status" value="1"/>
</dbReference>
<dbReference type="eggNOG" id="COG0277">
    <property type="taxonomic scope" value="Bacteria"/>
</dbReference>
<sequence length="471" mass="51259">MTSISGKTDIDWRAFAAALAPVQVIDEPVLVKKRSRDFFWYSPILNADLKRCFGDLVARPKNADEMRHVLAVAYAFDAPVVLRGGGTGNYGQAVPMEGGLIIETTAMNKVLEIGEGYVRAQAGALMADINAALIARGYEMAMFPSTQDIATIGGFVAGGSAGIGSIANGALRDPGNLMSIKVQSVEEIPTEHVFEGAETLHIHHAWGLNGVITEITLRTVPTQDWVGCLATFETYENAYAAGLALAQAEDVRCKLLTTVDARICAYFPRLKGYIRPDKHLLVSLVPKDDIAGFETCIRAAGGHCDLTLSEADRIAAKLPHVFDFSYNHTTLQVLKADRSATYQQIGCPIPPDPTAIARLRPKLGDDVWMHHEFARVGGQIVTFDLPIIWFSTAQRLAQINATYEANGFAVYDAHTWQVEGGGLKNADYRHLAWKKRMDPKGLLNSAKSAVWKTVKHLPADEIEALAAEAQS</sequence>
<organism evidence="3 4">
    <name type="scientific">Roseobacter denitrificans (strain ATCC 33942 / OCh 114)</name>
    <name type="common">Erythrobacter sp. (strain OCh 114)</name>
    <name type="synonym">Roseobacter denitrificans</name>
    <dbReference type="NCBI Taxonomy" id="375451"/>
    <lineage>
        <taxon>Bacteria</taxon>
        <taxon>Pseudomonadati</taxon>
        <taxon>Pseudomonadota</taxon>
        <taxon>Alphaproteobacteria</taxon>
        <taxon>Rhodobacterales</taxon>
        <taxon>Roseobacteraceae</taxon>
        <taxon>Roseobacter</taxon>
    </lineage>
</organism>
<dbReference type="GO" id="GO:0071949">
    <property type="term" value="F:FAD binding"/>
    <property type="evidence" value="ECO:0007669"/>
    <property type="project" value="InterPro"/>
</dbReference>
<dbReference type="EMBL" id="CP000362">
    <property type="protein sequence ID" value="ABG30937.1"/>
    <property type="molecule type" value="Genomic_DNA"/>
</dbReference>
<proteinExistence type="predicted"/>
<dbReference type="PROSITE" id="PS51387">
    <property type="entry name" value="FAD_PCMH"/>
    <property type="match status" value="1"/>
</dbReference>
<evidence type="ECO:0000313" key="4">
    <source>
        <dbReference type="Proteomes" id="UP000007029"/>
    </source>
</evidence>
<dbReference type="InterPro" id="IPR006094">
    <property type="entry name" value="Oxid_FAD_bind_N"/>
</dbReference>
<reference evidence="3 4" key="1">
    <citation type="journal article" date="2007" name="J. Bacteriol.">
        <title>The complete genome sequence of Roseobacter denitrificans reveals a mixotrophic rather than photosynthetic metabolism.</title>
        <authorList>
            <person name="Swingley W.D."/>
            <person name="Sadekar S."/>
            <person name="Mastrian S.D."/>
            <person name="Matthies H.J."/>
            <person name="Hao J."/>
            <person name="Ramos H."/>
            <person name="Acharya C.R."/>
            <person name="Conrad A.L."/>
            <person name="Taylor H.L."/>
            <person name="Dejesa L.C."/>
            <person name="Shah M.K."/>
            <person name="O'huallachain M.E."/>
            <person name="Lince M.T."/>
            <person name="Blankenship R.E."/>
            <person name="Beatty J.T."/>
            <person name="Touchman J.W."/>
        </authorList>
    </citation>
    <scope>NUCLEOTIDE SEQUENCE [LARGE SCALE GENOMIC DNA]</scope>
    <source>
        <strain evidence="4">ATCC 33942 / OCh 114</strain>
    </source>
</reference>
<gene>
    <name evidence="3" type="ordered locus">RD1_1292</name>
</gene>
<protein>
    <recommendedName>
        <fullName evidence="2">FAD-binding PCMH-type domain-containing protein</fullName>
    </recommendedName>
</protein>
<dbReference type="InterPro" id="IPR036318">
    <property type="entry name" value="FAD-bd_PCMH-like_sf"/>
</dbReference>
<name>Q16AQ6_ROSDO</name>
<dbReference type="GO" id="GO:0004458">
    <property type="term" value="F:D-lactate dehydrogenase (cytochrome) activity"/>
    <property type="evidence" value="ECO:0007669"/>
    <property type="project" value="TreeGrafter"/>
</dbReference>
<feature type="domain" description="FAD-binding PCMH-type" evidence="2">
    <location>
        <begin position="50"/>
        <end position="222"/>
    </location>
</feature>
<dbReference type="GO" id="GO:1903457">
    <property type="term" value="P:lactate catabolic process"/>
    <property type="evidence" value="ECO:0007669"/>
    <property type="project" value="TreeGrafter"/>
</dbReference>
<evidence type="ECO:0000313" key="3">
    <source>
        <dbReference type="EMBL" id="ABG30937.1"/>
    </source>
</evidence>
<dbReference type="SUPFAM" id="SSF56176">
    <property type="entry name" value="FAD-binding/transporter-associated domain-like"/>
    <property type="match status" value="1"/>
</dbReference>
<dbReference type="InterPro" id="IPR016169">
    <property type="entry name" value="FAD-bd_PCMH_sub2"/>
</dbReference>
<dbReference type="STRING" id="375451.RD1_1292"/>
<evidence type="ECO:0000259" key="2">
    <source>
        <dbReference type="PROSITE" id="PS51387"/>
    </source>
</evidence>
<keyword evidence="1" id="KW-0274">FAD</keyword>
<dbReference type="PANTHER" id="PTHR11748:SF119">
    <property type="entry name" value="D-2-HYDROXYGLUTARATE DEHYDROGENASE"/>
    <property type="match status" value="1"/>
</dbReference>
<dbReference type="InterPro" id="IPR016166">
    <property type="entry name" value="FAD-bd_PCMH"/>
</dbReference>
<evidence type="ECO:0000256" key="1">
    <source>
        <dbReference type="ARBA" id="ARBA00022827"/>
    </source>
</evidence>
<dbReference type="RefSeq" id="WP_011567557.1">
    <property type="nucleotide sequence ID" value="NC_008209.1"/>
</dbReference>
<dbReference type="Pfam" id="PF01565">
    <property type="entry name" value="FAD_binding_4"/>
    <property type="match status" value="1"/>
</dbReference>
<accession>Q16AQ6</accession>
<dbReference type="OrthoDB" id="9811261at2"/>
<dbReference type="HOGENOM" id="CLU_606425_0_0_5"/>
<keyword evidence="4" id="KW-1185">Reference proteome</keyword>